<accession>A0A8D8ZD32</accession>
<name>A0A8D8ZD32_9HEMI</name>
<dbReference type="AlphaFoldDB" id="A0A8D8ZD32"/>
<evidence type="ECO:0000313" key="2">
    <source>
        <dbReference type="EMBL" id="CAG6743946.1"/>
    </source>
</evidence>
<proteinExistence type="predicted"/>
<dbReference type="EMBL" id="HBUF01456998">
    <property type="protein sequence ID" value="CAG6743945.1"/>
    <property type="molecule type" value="Transcribed_RNA"/>
</dbReference>
<sequence length="112" mass="12951">MPEDEEEIERETTPPPVQQQQMEERIVEEEEVVVPEPRKSDEPVACTCGIFMSGQFQKASKAPPKGNPIVMTEMEETYQCNPMGNKQCINKCLEMVSEPYKRNMYRPILTLR</sequence>
<feature type="region of interest" description="Disordered" evidence="1">
    <location>
        <begin position="1"/>
        <end position="22"/>
    </location>
</feature>
<evidence type="ECO:0000256" key="1">
    <source>
        <dbReference type="SAM" id="MobiDB-lite"/>
    </source>
</evidence>
<protein>
    <submittedName>
        <fullName evidence="2">Follicle cell protein 3C-1</fullName>
    </submittedName>
</protein>
<dbReference type="EMBL" id="HBUF01456999">
    <property type="protein sequence ID" value="CAG6743946.1"/>
    <property type="molecule type" value="Transcribed_RNA"/>
</dbReference>
<reference evidence="2" key="1">
    <citation type="submission" date="2021-05" db="EMBL/GenBank/DDBJ databases">
        <authorList>
            <person name="Alioto T."/>
            <person name="Alioto T."/>
            <person name="Gomez Garrido J."/>
        </authorList>
    </citation>
    <scope>NUCLEOTIDE SEQUENCE</scope>
</reference>
<organism evidence="2">
    <name type="scientific">Cacopsylla melanoneura</name>
    <dbReference type="NCBI Taxonomy" id="428564"/>
    <lineage>
        <taxon>Eukaryota</taxon>
        <taxon>Metazoa</taxon>
        <taxon>Ecdysozoa</taxon>
        <taxon>Arthropoda</taxon>
        <taxon>Hexapoda</taxon>
        <taxon>Insecta</taxon>
        <taxon>Pterygota</taxon>
        <taxon>Neoptera</taxon>
        <taxon>Paraneoptera</taxon>
        <taxon>Hemiptera</taxon>
        <taxon>Sternorrhyncha</taxon>
        <taxon>Psylloidea</taxon>
        <taxon>Psyllidae</taxon>
        <taxon>Psyllinae</taxon>
        <taxon>Cacopsylla</taxon>
    </lineage>
</organism>